<dbReference type="SUPFAM" id="SSF48008">
    <property type="entry name" value="GntR ligand-binding domain-like"/>
    <property type="match status" value="1"/>
</dbReference>
<reference evidence="5 6" key="1">
    <citation type="submission" date="2018-10" db="EMBL/GenBank/DDBJ databases">
        <title>Cohnella sp. M2MS4P-1, whole genome shotgun sequence.</title>
        <authorList>
            <person name="Tuo L."/>
        </authorList>
    </citation>
    <scope>NUCLEOTIDE SEQUENCE [LARGE SCALE GENOMIC DNA]</scope>
    <source>
        <strain evidence="5 6">M2MS4P-1</strain>
    </source>
</reference>
<name>A0A494XJB3_9BACL</name>
<dbReference type="Proteomes" id="UP000282076">
    <property type="component" value="Unassembled WGS sequence"/>
</dbReference>
<feature type="domain" description="HTH gntR-type" evidence="4">
    <location>
        <begin position="7"/>
        <end position="75"/>
    </location>
</feature>
<organism evidence="5 6">
    <name type="scientific">Cohnella endophytica</name>
    <dbReference type="NCBI Taxonomy" id="2419778"/>
    <lineage>
        <taxon>Bacteria</taxon>
        <taxon>Bacillati</taxon>
        <taxon>Bacillota</taxon>
        <taxon>Bacilli</taxon>
        <taxon>Bacillales</taxon>
        <taxon>Paenibacillaceae</taxon>
        <taxon>Cohnella</taxon>
    </lineage>
</organism>
<dbReference type="InterPro" id="IPR008920">
    <property type="entry name" value="TF_FadR/GntR_C"/>
</dbReference>
<keyword evidence="2" id="KW-0238">DNA-binding</keyword>
<evidence type="ECO:0000313" key="6">
    <source>
        <dbReference type="Proteomes" id="UP000282076"/>
    </source>
</evidence>
<dbReference type="InterPro" id="IPR000524">
    <property type="entry name" value="Tscrpt_reg_HTH_GntR"/>
</dbReference>
<evidence type="ECO:0000259" key="4">
    <source>
        <dbReference type="PROSITE" id="PS50949"/>
    </source>
</evidence>
<dbReference type="SUPFAM" id="SSF46785">
    <property type="entry name" value="Winged helix' DNA-binding domain"/>
    <property type="match status" value="1"/>
</dbReference>
<comment type="caution">
    <text evidence="5">The sequence shown here is derived from an EMBL/GenBank/DDBJ whole genome shotgun (WGS) entry which is preliminary data.</text>
</comment>
<gene>
    <name evidence="5" type="ORF">D7Z26_18650</name>
</gene>
<dbReference type="PANTHER" id="PTHR43537:SF5">
    <property type="entry name" value="UXU OPERON TRANSCRIPTIONAL REGULATOR"/>
    <property type="match status" value="1"/>
</dbReference>
<dbReference type="OrthoDB" id="214086at2"/>
<dbReference type="PROSITE" id="PS50949">
    <property type="entry name" value="HTH_GNTR"/>
    <property type="match status" value="1"/>
</dbReference>
<dbReference type="AlphaFoldDB" id="A0A494XJB3"/>
<dbReference type="Pfam" id="PF07729">
    <property type="entry name" value="FCD"/>
    <property type="match status" value="1"/>
</dbReference>
<dbReference type="GO" id="GO:0003677">
    <property type="term" value="F:DNA binding"/>
    <property type="evidence" value="ECO:0007669"/>
    <property type="project" value="UniProtKB-KW"/>
</dbReference>
<dbReference type="Pfam" id="PF00392">
    <property type="entry name" value="GntR"/>
    <property type="match status" value="1"/>
</dbReference>
<evidence type="ECO:0000256" key="1">
    <source>
        <dbReference type="ARBA" id="ARBA00023015"/>
    </source>
</evidence>
<dbReference type="GO" id="GO:0003700">
    <property type="term" value="F:DNA-binding transcription factor activity"/>
    <property type="evidence" value="ECO:0007669"/>
    <property type="project" value="InterPro"/>
</dbReference>
<evidence type="ECO:0000256" key="2">
    <source>
        <dbReference type="ARBA" id="ARBA00023125"/>
    </source>
</evidence>
<protein>
    <submittedName>
        <fullName evidence="5">FadR family transcriptional regulator</fullName>
    </submittedName>
</protein>
<keyword evidence="3" id="KW-0804">Transcription</keyword>
<dbReference type="Gene3D" id="1.20.120.530">
    <property type="entry name" value="GntR ligand-binding domain-like"/>
    <property type="match status" value="1"/>
</dbReference>
<dbReference type="PANTHER" id="PTHR43537">
    <property type="entry name" value="TRANSCRIPTIONAL REGULATOR, GNTR FAMILY"/>
    <property type="match status" value="1"/>
</dbReference>
<keyword evidence="6" id="KW-1185">Reference proteome</keyword>
<dbReference type="EMBL" id="RBZM01000008">
    <property type="protein sequence ID" value="RKP49852.1"/>
    <property type="molecule type" value="Genomic_DNA"/>
</dbReference>
<accession>A0A494XJB3</accession>
<dbReference type="InterPro" id="IPR011711">
    <property type="entry name" value="GntR_C"/>
</dbReference>
<evidence type="ECO:0000313" key="5">
    <source>
        <dbReference type="EMBL" id="RKP49852.1"/>
    </source>
</evidence>
<proteinExistence type="predicted"/>
<dbReference type="RefSeq" id="WP_120978535.1">
    <property type="nucleotide sequence ID" value="NZ_RBZM01000008.1"/>
</dbReference>
<dbReference type="InterPro" id="IPR036390">
    <property type="entry name" value="WH_DNA-bd_sf"/>
</dbReference>
<dbReference type="SMART" id="SM00895">
    <property type="entry name" value="FCD"/>
    <property type="match status" value="1"/>
</dbReference>
<dbReference type="Gene3D" id="1.10.10.10">
    <property type="entry name" value="Winged helix-like DNA-binding domain superfamily/Winged helix DNA-binding domain"/>
    <property type="match status" value="1"/>
</dbReference>
<dbReference type="InterPro" id="IPR036388">
    <property type="entry name" value="WH-like_DNA-bd_sf"/>
</dbReference>
<dbReference type="CDD" id="cd07377">
    <property type="entry name" value="WHTH_GntR"/>
    <property type="match status" value="1"/>
</dbReference>
<sequence length="230" mass="26408">MKPVKRVLVHELAAKELQSYIENAGLKEGDKLPPLEELCEMMQVGRSSMREALRYLEALEMIEIVNGKGIYVRDVETYRLFAKVKVEDFKTMLLHVSEVRRAVEGQCVELAAFRATPEDIAEMDYCLGEMKRLKAINADKSQIDMRFHQAIYKASGNPVLESVIGSMWEMMEHFWQYPFGKADIFEDTYEYHFTLGEAIKSKDPAKARAEFNIIMDLVEQGIQNATAQIK</sequence>
<evidence type="ECO:0000256" key="3">
    <source>
        <dbReference type="ARBA" id="ARBA00023163"/>
    </source>
</evidence>
<dbReference type="SMART" id="SM00345">
    <property type="entry name" value="HTH_GNTR"/>
    <property type="match status" value="1"/>
</dbReference>
<keyword evidence="1" id="KW-0805">Transcription regulation</keyword>